<dbReference type="OrthoDB" id="9790372at2"/>
<dbReference type="PATRIC" id="fig|84022.5.peg.1875"/>
<proteinExistence type="predicted"/>
<sequence>MLKFDLNTIKRGEHEEVHLDFTVDLDNINYYGDVLKVISPIHVLGKVYSVGKKIFLSCNLETELQVHCGRCLKPFTYLLKTNIDVELVGQEKFKEEEDLDDTIVYNDNVIDFNEVIKEQIIMNLPMKVVCSENCKGLCKTCGEDLNIEQCQCNQENEDDIDPRLAKLKELLQQD</sequence>
<dbReference type="RefSeq" id="WP_044825982.1">
    <property type="nucleotide sequence ID" value="NZ_CP009687.1"/>
</dbReference>
<evidence type="ECO:0000313" key="2">
    <source>
        <dbReference type="Proteomes" id="UP000035704"/>
    </source>
</evidence>
<dbReference type="Proteomes" id="UP000035704">
    <property type="component" value="Chromosome"/>
</dbReference>
<dbReference type="KEGG" id="cace:CACET_c20700"/>
<dbReference type="STRING" id="84022.CACET_c20700"/>
<dbReference type="InterPro" id="IPR003772">
    <property type="entry name" value="YceD"/>
</dbReference>
<accession>A0A0D8I6U6</accession>
<dbReference type="EMBL" id="CP009687">
    <property type="protein sequence ID" value="AKL95517.1"/>
    <property type="molecule type" value="Genomic_DNA"/>
</dbReference>
<evidence type="ECO:0000313" key="1">
    <source>
        <dbReference type="EMBL" id="AKL95517.1"/>
    </source>
</evidence>
<organism evidence="1 2">
    <name type="scientific">Clostridium aceticum</name>
    <dbReference type="NCBI Taxonomy" id="84022"/>
    <lineage>
        <taxon>Bacteria</taxon>
        <taxon>Bacillati</taxon>
        <taxon>Bacillota</taxon>
        <taxon>Clostridia</taxon>
        <taxon>Eubacteriales</taxon>
        <taxon>Clostridiaceae</taxon>
        <taxon>Clostridium</taxon>
    </lineage>
</organism>
<dbReference type="PANTHER" id="PTHR34374:SF1">
    <property type="entry name" value="LARGE RIBOSOMAL RNA SUBUNIT ACCUMULATION PROTEIN YCED HOMOLOG 1, CHLOROPLASTIC"/>
    <property type="match status" value="1"/>
</dbReference>
<name>A0A0D8I6U6_9CLOT</name>
<dbReference type="PANTHER" id="PTHR34374">
    <property type="entry name" value="LARGE RIBOSOMAL RNA SUBUNIT ACCUMULATION PROTEIN YCED HOMOLOG 1, CHLOROPLASTIC"/>
    <property type="match status" value="1"/>
</dbReference>
<dbReference type="AlphaFoldDB" id="A0A0D8I6U6"/>
<gene>
    <name evidence="1" type="ORF">CACET_c20700</name>
</gene>
<protein>
    <submittedName>
        <fullName evidence="1">Uncharacterized protein</fullName>
    </submittedName>
</protein>
<reference evidence="1 2" key="1">
    <citation type="submission" date="2014-10" db="EMBL/GenBank/DDBJ databases">
        <title>Genome sequence of Clostridium aceticum DSM 1496.</title>
        <authorList>
            <person name="Poehlein A."/>
            <person name="Schiel-Bengelsdorf B."/>
            <person name="Gottschalk G."/>
            <person name="Duerre P."/>
            <person name="Daniel R."/>
        </authorList>
    </citation>
    <scope>NUCLEOTIDE SEQUENCE [LARGE SCALE GENOMIC DNA]</scope>
    <source>
        <strain evidence="1 2">DSM 1496</strain>
    </source>
</reference>
<keyword evidence="2" id="KW-1185">Reference proteome</keyword>
<dbReference type="Pfam" id="PF02620">
    <property type="entry name" value="YceD"/>
    <property type="match status" value="1"/>
</dbReference>